<keyword evidence="6" id="KW-0539">Nucleus</keyword>
<sequence length="146" mass="16059">MTKPSPKQKAHSSSGNASQKAQQLKGVRMRKWGKWVSEVRIPKSQAKIWLGSHNTPEQAARAYDCAVYCLRGSKAKLNFPEFLPEIPAAPSLSPAEIQAAAAKHAAKDFWQPPKKDAVFSGSESHSSIGGRLVLEERDSTLLYLFL</sequence>
<dbReference type="Pfam" id="PF00847">
    <property type="entry name" value="AP2"/>
    <property type="match status" value="1"/>
</dbReference>
<keyword evidence="2" id="KW-0805">Transcription regulation</keyword>
<dbReference type="GO" id="GO:0005634">
    <property type="term" value="C:nucleus"/>
    <property type="evidence" value="ECO:0007669"/>
    <property type="project" value="UniProtKB-SubCell"/>
</dbReference>
<dbReference type="CDD" id="cd00018">
    <property type="entry name" value="AP2"/>
    <property type="match status" value="1"/>
</dbReference>
<proteinExistence type="inferred from homology"/>
<dbReference type="InterPro" id="IPR051032">
    <property type="entry name" value="AP2/ERF_TF_ERF_subfamily"/>
</dbReference>
<organism evidence="10">
    <name type="scientific">Araucaria cunninghamii</name>
    <name type="common">Hoop pine</name>
    <name type="synonym">Moreton Bay pine</name>
    <dbReference type="NCBI Taxonomy" id="56994"/>
    <lineage>
        <taxon>Eukaryota</taxon>
        <taxon>Viridiplantae</taxon>
        <taxon>Streptophyta</taxon>
        <taxon>Embryophyta</taxon>
        <taxon>Tracheophyta</taxon>
        <taxon>Spermatophyta</taxon>
        <taxon>Pinopsida</taxon>
        <taxon>Pinidae</taxon>
        <taxon>Conifers II</taxon>
        <taxon>Araucariales</taxon>
        <taxon>Araucariaceae</taxon>
        <taxon>Araucaria</taxon>
    </lineage>
</organism>
<evidence type="ECO:0000256" key="4">
    <source>
        <dbReference type="ARBA" id="ARBA00023159"/>
    </source>
</evidence>
<protein>
    <recommendedName>
        <fullName evidence="9">AP2/ERF domain-containing protein</fullName>
    </recommendedName>
</protein>
<dbReference type="PRINTS" id="PR00367">
    <property type="entry name" value="ETHRSPELEMNT"/>
</dbReference>
<evidence type="ECO:0000256" key="3">
    <source>
        <dbReference type="ARBA" id="ARBA00023125"/>
    </source>
</evidence>
<dbReference type="PANTHER" id="PTHR31985:SF312">
    <property type="entry name" value="AP2_ERF DOMAIN-CONTAINING PROTEIN"/>
    <property type="match status" value="1"/>
</dbReference>
<comment type="subcellular location">
    <subcellularLocation>
        <location evidence="1">Nucleus</location>
    </subcellularLocation>
</comment>
<feature type="compositionally biased region" description="Polar residues" evidence="8">
    <location>
        <begin position="11"/>
        <end position="22"/>
    </location>
</feature>
<dbReference type="FunFam" id="3.30.730.10:FF:000001">
    <property type="entry name" value="Ethylene-responsive transcription factor 2"/>
    <property type="match status" value="1"/>
</dbReference>
<evidence type="ECO:0000256" key="7">
    <source>
        <dbReference type="ARBA" id="ARBA00024343"/>
    </source>
</evidence>
<keyword evidence="5" id="KW-0804">Transcription</keyword>
<dbReference type="PROSITE" id="PS51032">
    <property type="entry name" value="AP2_ERF"/>
    <property type="match status" value="1"/>
</dbReference>
<evidence type="ECO:0000256" key="6">
    <source>
        <dbReference type="ARBA" id="ARBA00023242"/>
    </source>
</evidence>
<feature type="region of interest" description="Disordered" evidence="8">
    <location>
        <begin position="1"/>
        <end position="28"/>
    </location>
</feature>
<evidence type="ECO:0000256" key="2">
    <source>
        <dbReference type="ARBA" id="ARBA00023015"/>
    </source>
</evidence>
<feature type="domain" description="AP2/ERF" evidence="9">
    <location>
        <begin position="23"/>
        <end position="80"/>
    </location>
</feature>
<evidence type="ECO:0000256" key="1">
    <source>
        <dbReference type="ARBA" id="ARBA00004123"/>
    </source>
</evidence>
<comment type="similarity">
    <text evidence="7">Belongs to the AP2/ERF transcription factor family. ERF subfamily.</text>
</comment>
<dbReference type="InterPro" id="IPR016177">
    <property type="entry name" value="DNA-bd_dom_sf"/>
</dbReference>
<name>A0A0D6QVE5_ARACU</name>
<feature type="compositionally biased region" description="Basic residues" evidence="8">
    <location>
        <begin position="1"/>
        <end position="10"/>
    </location>
</feature>
<dbReference type="SMART" id="SM00380">
    <property type="entry name" value="AP2"/>
    <property type="match status" value="1"/>
</dbReference>
<keyword evidence="4" id="KW-0010">Activator</keyword>
<accession>A0A0D6QVE5</accession>
<reference evidence="10" key="1">
    <citation type="submission" date="2015-03" db="EMBL/GenBank/DDBJ databases">
        <title>A transcriptome of Araucaria cunninghamii, an australian fine timber species.</title>
        <authorList>
            <person name="Jing Yi C.J.Y."/>
            <person name="Yin San L.Y.S."/>
            <person name="Abdul Karim S.S."/>
            <person name="Wan Azmi N.N."/>
            <person name="Hercus R.R."/>
            <person name="Croft L.L."/>
        </authorList>
    </citation>
    <scope>NUCLEOTIDE SEQUENCE</scope>
    <source>
        <strain evidence="10">MI0301</strain>
        <tissue evidence="10">Leaf</tissue>
    </source>
</reference>
<dbReference type="Gene3D" id="3.30.730.10">
    <property type="entry name" value="AP2/ERF domain"/>
    <property type="match status" value="1"/>
</dbReference>
<evidence type="ECO:0000256" key="8">
    <source>
        <dbReference type="SAM" id="MobiDB-lite"/>
    </source>
</evidence>
<evidence type="ECO:0000313" key="10">
    <source>
        <dbReference type="EMBL" id="JAG95547.1"/>
    </source>
</evidence>
<dbReference type="SUPFAM" id="SSF54171">
    <property type="entry name" value="DNA-binding domain"/>
    <property type="match status" value="1"/>
</dbReference>
<keyword evidence="3" id="KW-0238">DNA-binding</keyword>
<evidence type="ECO:0000259" key="9">
    <source>
        <dbReference type="PROSITE" id="PS51032"/>
    </source>
</evidence>
<dbReference type="AlphaFoldDB" id="A0A0D6QVE5"/>
<evidence type="ECO:0000256" key="5">
    <source>
        <dbReference type="ARBA" id="ARBA00023163"/>
    </source>
</evidence>
<dbReference type="GO" id="GO:0003700">
    <property type="term" value="F:DNA-binding transcription factor activity"/>
    <property type="evidence" value="ECO:0007669"/>
    <property type="project" value="InterPro"/>
</dbReference>
<dbReference type="InterPro" id="IPR001471">
    <property type="entry name" value="AP2/ERF_dom"/>
</dbReference>
<dbReference type="EMBL" id="GCKF01040199">
    <property type="protein sequence ID" value="JAG95547.1"/>
    <property type="molecule type" value="Transcribed_RNA"/>
</dbReference>
<dbReference type="EMBL" id="GCKF01040197">
    <property type="protein sequence ID" value="JAG95548.1"/>
    <property type="molecule type" value="Transcribed_RNA"/>
</dbReference>
<dbReference type="InterPro" id="IPR036955">
    <property type="entry name" value="AP2/ERF_dom_sf"/>
</dbReference>
<dbReference type="GO" id="GO:0003677">
    <property type="term" value="F:DNA binding"/>
    <property type="evidence" value="ECO:0007669"/>
    <property type="project" value="UniProtKB-KW"/>
</dbReference>
<dbReference type="PANTHER" id="PTHR31985">
    <property type="entry name" value="ETHYLENE-RESPONSIVE TRANSCRIPTION FACTOR ERF042-RELATED"/>
    <property type="match status" value="1"/>
</dbReference>